<dbReference type="EMBL" id="CYZN01000005">
    <property type="protein sequence ID" value="CUN75524.1"/>
    <property type="molecule type" value="Genomic_DNA"/>
</dbReference>
<evidence type="ECO:0000313" key="2">
    <source>
        <dbReference type="Proteomes" id="UP000095431"/>
    </source>
</evidence>
<proteinExistence type="predicted"/>
<reference evidence="1 2" key="1">
    <citation type="submission" date="2015-09" db="EMBL/GenBank/DDBJ databases">
        <authorList>
            <consortium name="Pathogen Informatics"/>
        </authorList>
    </citation>
    <scope>NUCLEOTIDE SEQUENCE [LARGE SCALE GENOMIC DNA]</scope>
    <source>
        <strain evidence="1 2">2789STDY5834863</strain>
    </source>
</reference>
<organism evidence="1 2">
    <name type="scientific">Blautia wexlerae</name>
    <dbReference type="NCBI Taxonomy" id="418240"/>
    <lineage>
        <taxon>Bacteria</taxon>
        <taxon>Bacillati</taxon>
        <taxon>Bacillota</taxon>
        <taxon>Clostridia</taxon>
        <taxon>Lachnospirales</taxon>
        <taxon>Lachnospiraceae</taxon>
        <taxon>Blautia</taxon>
    </lineage>
</organism>
<dbReference type="Pfam" id="PF19668">
    <property type="entry name" value="DUF6171"/>
    <property type="match status" value="1"/>
</dbReference>
<name>A0A173ZH23_9FIRM</name>
<gene>
    <name evidence="1" type="ORF">ERS852478_00994</name>
</gene>
<dbReference type="RefSeq" id="WP_055199878.1">
    <property type="nucleotide sequence ID" value="NZ_BTHH01000004.1"/>
</dbReference>
<dbReference type="InterPro" id="IPR046169">
    <property type="entry name" value="DUF6171"/>
</dbReference>
<accession>A0A173ZH23</accession>
<dbReference type="eggNOG" id="ENOG503326E">
    <property type="taxonomic scope" value="Bacteria"/>
</dbReference>
<sequence>MNRKLRVCRKCLPGQKNEEAFYEDLSRYIQRMDEELKVDQQTYEKRLGICSSCERLMSGMCRLCGCFVELRAVQKVRKCPDLPAKWEAQK</sequence>
<evidence type="ECO:0000313" key="1">
    <source>
        <dbReference type="EMBL" id="CUN75524.1"/>
    </source>
</evidence>
<protein>
    <submittedName>
        <fullName evidence="1">Uncharacterized protein</fullName>
    </submittedName>
</protein>
<dbReference type="Proteomes" id="UP000095431">
    <property type="component" value="Unassembled WGS sequence"/>
</dbReference>
<dbReference type="AlphaFoldDB" id="A0A173ZH23"/>